<evidence type="ECO:0000313" key="15">
    <source>
        <dbReference type="Proteomes" id="UP000528457"/>
    </source>
</evidence>
<feature type="transmembrane region" description="Helical" evidence="12">
    <location>
        <begin position="12"/>
        <end position="30"/>
    </location>
</feature>
<keyword evidence="7" id="KW-0143">Chaperone</keyword>
<keyword evidence="2" id="KW-1003">Cell membrane</keyword>
<evidence type="ECO:0000256" key="2">
    <source>
        <dbReference type="ARBA" id="ARBA00022475"/>
    </source>
</evidence>
<dbReference type="PANTHER" id="PTHR47529:SF1">
    <property type="entry name" value="PERIPLASMIC CHAPERONE PPID"/>
    <property type="match status" value="1"/>
</dbReference>
<evidence type="ECO:0000256" key="1">
    <source>
        <dbReference type="ARBA" id="ARBA00004382"/>
    </source>
</evidence>
<keyword evidence="5 12" id="KW-1133">Transmembrane helix</keyword>
<dbReference type="SUPFAM" id="SSF54534">
    <property type="entry name" value="FKBP-like"/>
    <property type="match status" value="1"/>
</dbReference>
<dbReference type="Pfam" id="PF13624">
    <property type="entry name" value="SurA_N_3"/>
    <property type="match status" value="1"/>
</dbReference>
<proteinExistence type="inferred from homology"/>
<dbReference type="InterPro" id="IPR000297">
    <property type="entry name" value="PPIase_PpiC"/>
</dbReference>
<dbReference type="InParanoid" id="A0A7X0JTI1"/>
<dbReference type="FunCoup" id="A0A7X0JTI1">
    <property type="interactions" value="218"/>
</dbReference>
<evidence type="ECO:0000256" key="12">
    <source>
        <dbReference type="SAM" id="Phobius"/>
    </source>
</evidence>
<keyword evidence="4 12" id="KW-0812">Transmembrane</keyword>
<keyword evidence="11 14" id="KW-0413">Isomerase</keyword>
<evidence type="ECO:0000256" key="5">
    <source>
        <dbReference type="ARBA" id="ARBA00022989"/>
    </source>
</evidence>
<dbReference type="InterPro" id="IPR027304">
    <property type="entry name" value="Trigger_fact/SurA_dom_sf"/>
</dbReference>
<accession>A0A7X0JTI1</accession>
<evidence type="ECO:0000313" key="14">
    <source>
        <dbReference type="EMBL" id="MBB6521983.1"/>
    </source>
</evidence>
<evidence type="ECO:0000256" key="8">
    <source>
        <dbReference type="ARBA" id="ARBA00038408"/>
    </source>
</evidence>
<dbReference type="PANTHER" id="PTHR47529">
    <property type="entry name" value="PEPTIDYL-PROLYL CIS-TRANS ISOMERASE D"/>
    <property type="match status" value="1"/>
</dbReference>
<evidence type="ECO:0000256" key="9">
    <source>
        <dbReference type="ARBA" id="ARBA00040743"/>
    </source>
</evidence>
<keyword evidence="6 12" id="KW-0472">Membrane</keyword>
<comment type="caution">
    <text evidence="14">The sequence shown here is derived from an EMBL/GenBank/DDBJ whole genome shotgun (WGS) entry which is preliminary data.</text>
</comment>
<dbReference type="GO" id="GO:0003755">
    <property type="term" value="F:peptidyl-prolyl cis-trans isomerase activity"/>
    <property type="evidence" value="ECO:0007669"/>
    <property type="project" value="UniProtKB-KW"/>
</dbReference>
<dbReference type="InterPro" id="IPR046357">
    <property type="entry name" value="PPIase_dom_sf"/>
</dbReference>
<keyword evidence="15" id="KW-1185">Reference proteome</keyword>
<dbReference type="Gene3D" id="1.10.4030.10">
    <property type="entry name" value="Porin chaperone SurA, peptide-binding domain"/>
    <property type="match status" value="1"/>
</dbReference>
<dbReference type="InterPro" id="IPR023058">
    <property type="entry name" value="PPIase_PpiC_CS"/>
</dbReference>
<dbReference type="AlphaFoldDB" id="A0A7X0JTI1"/>
<dbReference type="Gene3D" id="3.10.50.40">
    <property type="match status" value="1"/>
</dbReference>
<organism evidence="14 15">
    <name type="scientific">Pseudoteredinibacter isoporae</name>
    <dbReference type="NCBI Taxonomy" id="570281"/>
    <lineage>
        <taxon>Bacteria</taxon>
        <taxon>Pseudomonadati</taxon>
        <taxon>Pseudomonadota</taxon>
        <taxon>Gammaproteobacteria</taxon>
        <taxon>Cellvibrionales</taxon>
        <taxon>Cellvibrionaceae</taxon>
        <taxon>Pseudoteredinibacter</taxon>
    </lineage>
</organism>
<evidence type="ECO:0000256" key="6">
    <source>
        <dbReference type="ARBA" id="ARBA00023136"/>
    </source>
</evidence>
<evidence type="ECO:0000256" key="4">
    <source>
        <dbReference type="ARBA" id="ARBA00022692"/>
    </source>
</evidence>
<name>A0A7X0JTI1_9GAMM</name>
<dbReference type="GO" id="GO:0005886">
    <property type="term" value="C:plasma membrane"/>
    <property type="evidence" value="ECO:0007669"/>
    <property type="project" value="UniProtKB-SubCell"/>
</dbReference>
<evidence type="ECO:0000256" key="10">
    <source>
        <dbReference type="ARBA" id="ARBA00042775"/>
    </source>
</evidence>
<feature type="domain" description="PpiC" evidence="13">
    <location>
        <begin position="266"/>
        <end position="362"/>
    </location>
</feature>
<sequence>MIQSFRNKLQGIFAVVLVVLISIPFVLFGVDSLFTTNSNQGEAAQVDGEAITDTELTRAIAMQKQQMVNRFGDQLPAEFLTDERWRTPVLEQLISQKLEIISARDSGIAISDARIDQLLLAEEAFKVDGKFSPQLYRQRLASLGYTPTSYKKVLQDELIGAQLRQGISLTAFATDAELTSTLVRAGQTRDFYFVTLPKDLFSEGAAPDQAAIDAEYQNNSAQYMGPEQVKAQLVALDVDELAKNIDVAEEDIRAQHEQEISVFEGSERRRAAHILLEDLGDGIDQAKADEIQAKLDAGEAFEALAKTYSDDILSAEQGGDLGFTDGATFPEAFEAALAGMQEGEVSQAVTTEAGVHFIKLLEIDAPEAPSYDSMKDEIRERLVRDKAMAEFEELAPELEELAYNAEDLTDVAGQLGLDMQSSVWLSRSGSEGLLSHPKVLEAIFSDQVLKDRQTSDPIELSDTQVAIVKVVDYKAPAVKPLDEVKEEIVSKLTNATILGRQQLAAKELEDAVATGGDLEALAKEKSYTWNVVLASRKDNFQVEQQLLKAVFAMKATAFPAFDELSLANGDLQLIQLNGVTELSADDINKNEKQQLSAQLEQAEARRDFSAFQEQLRADAEIEVFDNNGSI</sequence>
<reference evidence="14 15" key="1">
    <citation type="submission" date="2020-08" db="EMBL/GenBank/DDBJ databases">
        <title>Genomic Encyclopedia of Type Strains, Phase IV (KMG-IV): sequencing the most valuable type-strain genomes for metagenomic binning, comparative biology and taxonomic classification.</title>
        <authorList>
            <person name="Goeker M."/>
        </authorList>
    </citation>
    <scope>NUCLEOTIDE SEQUENCE [LARGE SCALE GENOMIC DNA]</scope>
    <source>
        <strain evidence="14 15">DSM 22368</strain>
    </source>
</reference>
<dbReference type="EMBL" id="JACHHT010000002">
    <property type="protein sequence ID" value="MBB6521983.1"/>
    <property type="molecule type" value="Genomic_DNA"/>
</dbReference>
<evidence type="ECO:0000256" key="11">
    <source>
        <dbReference type="PROSITE-ProRule" id="PRU00278"/>
    </source>
</evidence>
<dbReference type="Pfam" id="PF00639">
    <property type="entry name" value="Rotamase"/>
    <property type="match status" value="1"/>
</dbReference>
<keyword evidence="11" id="KW-0697">Rotamase</keyword>
<keyword evidence="3" id="KW-0997">Cell inner membrane</keyword>
<evidence type="ECO:0000256" key="3">
    <source>
        <dbReference type="ARBA" id="ARBA00022519"/>
    </source>
</evidence>
<dbReference type="PROSITE" id="PS01096">
    <property type="entry name" value="PPIC_PPIASE_1"/>
    <property type="match status" value="1"/>
</dbReference>
<protein>
    <recommendedName>
        <fullName evidence="9">Periplasmic chaperone PpiD</fullName>
    </recommendedName>
    <alternativeName>
        <fullName evidence="10">Periplasmic folding chaperone</fullName>
    </alternativeName>
</protein>
<comment type="similarity">
    <text evidence="8">Belongs to the PpiD chaperone family.</text>
</comment>
<dbReference type="Proteomes" id="UP000528457">
    <property type="component" value="Unassembled WGS sequence"/>
</dbReference>
<evidence type="ECO:0000256" key="7">
    <source>
        <dbReference type="ARBA" id="ARBA00023186"/>
    </source>
</evidence>
<gene>
    <name evidence="14" type="ORF">HNR48_002268</name>
</gene>
<comment type="subcellular location">
    <subcellularLocation>
        <location evidence="1">Cell inner membrane</location>
        <topology evidence="1">Single-pass type II membrane protein</topology>
        <orientation evidence="1">Periplasmic side</orientation>
    </subcellularLocation>
</comment>
<dbReference type="InterPro" id="IPR052029">
    <property type="entry name" value="PpiD_chaperone"/>
</dbReference>
<evidence type="ECO:0000259" key="13">
    <source>
        <dbReference type="PROSITE" id="PS50198"/>
    </source>
</evidence>
<dbReference type="PROSITE" id="PS50198">
    <property type="entry name" value="PPIC_PPIASE_2"/>
    <property type="match status" value="1"/>
</dbReference>
<dbReference type="SUPFAM" id="SSF109998">
    <property type="entry name" value="Triger factor/SurA peptide-binding domain-like"/>
    <property type="match status" value="1"/>
</dbReference>
<dbReference type="RefSeq" id="WP_166847049.1">
    <property type="nucleotide sequence ID" value="NZ_JAAONY010000002.1"/>
</dbReference>